<comment type="caution">
    <text evidence="1">The sequence shown here is derived from an EMBL/GenBank/DDBJ whole genome shotgun (WGS) entry which is preliminary data.</text>
</comment>
<dbReference type="EMBL" id="LAZR01000320">
    <property type="protein sequence ID" value="KKN74815.1"/>
    <property type="molecule type" value="Genomic_DNA"/>
</dbReference>
<gene>
    <name evidence="1" type="ORF">LCGC14_0387080</name>
</gene>
<accession>A0A0F9T0R7</accession>
<evidence type="ECO:0000313" key="1">
    <source>
        <dbReference type="EMBL" id="KKN74815.1"/>
    </source>
</evidence>
<protein>
    <recommendedName>
        <fullName evidence="2">Replicative helicase inhibitor G39P N-terminal domain-containing protein</fullName>
    </recommendedName>
</protein>
<proteinExistence type="predicted"/>
<dbReference type="Gene3D" id="1.10.8.200">
    <property type="entry name" value="Replisome organizer (g39p helicase loader/inhibitor protein)"/>
    <property type="match status" value="1"/>
</dbReference>
<sequence length="174" mass="19527">MGIGQIIKQLFAAYPNSQVTEQTVVVYLKLLQDIPLDELQTIIDQCIAQLKFLPTVAELRNMHHTLTTSLAQPSAAEAWGAVQKQLSSVGNWGVPQFEDSLVGQVVEMIGWQDLCASENTMADRAHFLRMYQQVEQRRQQGKKLLPAARRLAEKSGYKPQLTHIGQLLSDIENN</sequence>
<reference evidence="1" key="1">
    <citation type="journal article" date="2015" name="Nature">
        <title>Complex archaea that bridge the gap between prokaryotes and eukaryotes.</title>
        <authorList>
            <person name="Spang A."/>
            <person name="Saw J.H."/>
            <person name="Jorgensen S.L."/>
            <person name="Zaremba-Niedzwiedzka K."/>
            <person name="Martijn J."/>
            <person name="Lind A.E."/>
            <person name="van Eijk R."/>
            <person name="Schleper C."/>
            <person name="Guy L."/>
            <person name="Ettema T.J."/>
        </authorList>
    </citation>
    <scope>NUCLEOTIDE SEQUENCE</scope>
</reference>
<organism evidence="1">
    <name type="scientific">marine sediment metagenome</name>
    <dbReference type="NCBI Taxonomy" id="412755"/>
    <lineage>
        <taxon>unclassified sequences</taxon>
        <taxon>metagenomes</taxon>
        <taxon>ecological metagenomes</taxon>
    </lineage>
</organism>
<evidence type="ECO:0008006" key="2">
    <source>
        <dbReference type="Google" id="ProtNLM"/>
    </source>
</evidence>
<name>A0A0F9T0R7_9ZZZZ</name>
<dbReference type="AlphaFoldDB" id="A0A0F9T0R7"/>